<reference evidence="2 3" key="1">
    <citation type="submission" date="2016-11" db="EMBL/GenBank/DDBJ databases">
        <authorList>
            <person name="Jaros S."/>
            <person name="Januszkiewicz K."/>
            <person name="Wedrychowicz H."/>
        </authorList>
    </citation>
    <scope>NUCLEOTIDE SEQUENCE [LARGE SCALE GENOMIC DNA]</scope>
    <source>
        <strain evidence="2 3">DSM 10502</strain>
    </source>
</reference>
<dbReference type="SUPFAM" id="SSF47413">
    <property type="entry name" value="lambda repressor-like DNA-binding domains"/>
    <property type="match status" value="1"/>
</dbReference>
<dbReference type="CDD" id="cd00093">
    <property type="entry name" value="HTH_XRE"/>
    <property type="match status" value="1"/>
</dbReference>
<dbReference type="GO" id="GO:0003677">
    <property type="term" value="F:DNA binding"/>
    <property type="evidence" value="ECO:0007669"/>
    <property type="project" value="InterPro"/>
</dbReference>
<dbReference type="Proteomes" id="UP000184404">
    <property type="component" value="Unassembled WGS sequence"/>
</dbReference>
<evidence type="ECO:0000313" key="2">
    <source>
        <dbReference type="EMBL" id="SHF05063.1"/>
    </source>
</evidence>
<dbReference type="InterPro" id="IPR010982">
    <property type="entry name" value="Lambda_DNA-bd_dom_sf"/>
</dbReference>
<keyword evidence="3" id="KW-1185">Reference proteome</keyword>
<dbReference type="Gene3D" id="1.10.260.40">
    <property type="entry name" value="lambda repressor-like DNA-binding domains"/>
    <property type="match status" value="1"/>
</dbReference>
<protein>
    <submittedName>
        <fullName evidence="2">Helix-turn-helix</fullName>
    </submittedName>
</protein>
<evidence type="ECO:0000259" key="1">
    <source>
        <dbReference type="PROSITE" id="PS50943"/>
    </source>
</evidence>
<organism evidence="2 3">
    <name type="scientific">Schwartzia succinivorans DSM 10502</name>
    <dbReference type="NCBI Taxonomy" id="1123243"/>
    <lineage>
        <taxon>Bacteria</taxon>
        <taxon>Bacillati</taxon>
        <taxon>Bacillota</taxon>
        <taxon>Negativicutes</taxon>
        <taxon>Selenomonadales</taxon>
        <taxon>Selenomonadaceae</taxon>
        <taxon>Schwartzia</taxon>
    </lineage>
</organism>
<dbReference type="Pfam" id="PF01381">
    <property type="entry name" value="HTH_3"/>
    <property type="match status" value="1"/>
</dbReference>
<proteinExistence type="predicted"/>
<accession>A0A1M4YHF4</accession>
<dbReference type="PROSITE" id="PS50943">
    <property type="entry name" value="HTH_CROC1"/>
    <property type="match status" value="1"/>
</dbReference>
<dbReference type="EMBL" id="FQUG01000006">
    <property type="protein sequence ID" value="SHF05063.1"/>
    <property type="molecule type" value="Genomic_DNA"/>
</dbReference>
<evidence type="ECO:0000313" key="3">
    <source>
        <dbReference type="Proteomes" id="UP000184404"/>
    </source>
</evidence>
<dbReference type="SMART" id="SM00530">
    <property type="entry name" value="HTH_XRE"/>
    <property type="match status" value="1"/>
</dbReference>
<dbReference type="InterPro" id="IPR001387">
    <property type="entry name" value="Cro/C1-type_HTH"/>
</dbReference>
<dbReference type="OrthoDB" id="2235548at2"/>
<name>A0A1M4YHF4_9FIRM</name>
<dbReference type="AlphaFoldDB" id="A0A1M4YHF4"/>
<sequence length="118" mass="12953">MDKEYKKAIAHAQACLEDARQRGEEAIGGSWDDEFEKEIFTPEEIAESDLRVALIGELIKARNEKGITQRKLEELSGVSQPVIARIEKGNISPQIGTLIKLLAPLGKTLGIVPLQSNS</sequence>
<dbReference type="STRING" id="1123243.SAMN02745190_01752"/>
<feature type="domain" description="HTH cro/C1-type" evidence="1">
    <location>
        <begin position="58"/>
        <end position="112"/>
    </location>
</feature>
<dbReference type="RefSeq" id="WP_094756562.1">
    <property type="nucleotide sequence ID" value="NZ_FQUG01000006.1"/>
</dbReference>
<gene>
    <name evidence="2" type="ORF">SAMN02745190_01752</name>
</gene>